<feature type="domain" description="ABC transmembrane type-1" evidence="8">
    <location>
        <begin position="88"/>
        <end position="309"/>
    </location>
</feature>
<feature type="transmembrane region" description="Helical" evidence="7">
    <location>
        <begin position="94"/>
        <end position="117"/>
    </location>
</feature>
<evidence type="ECO:0000256" key="6">
    <source>
        <dbReference type="ARBA" id="ARBA00023136"/>
    </source>
</evidence>
<dbReference type="Gene3D" id="1.10.3720.10">
    <property type="entry name" value="MetI-like"/>
    <property type="match status" value="1"/>
</dbReference>
<dbReference type="RefSeq" id="WP_140914501.1">
    <property type="nucleotide sequence ID" value="NZ_VHHP01000001.1"/>
</dbReference>
<dbReference type="Pfam" id="PF00528">
    <property type="entry name" value="BPD_transp_1"/>
    <property type="match status" value="1"/>
</dbReference>
<protein>
    <submittedName>
        <fullName evidence="9">Sugar ABC transporter permease</fullName>
    </submittedName>
</protein>
<evidence type="ECO:0000256" key="3">
    <source>
        <dbReference type="ARBA" id="ARBA00022475"/>
    </source>
</evidence>
<dbReference type="InterPro" id="IPR051393">
    <property type="entry name" value="ABC_transporter_permease"/>
</dbReference>
<comment type="caution">
    <text evidence="9">The sequence shown here is derived from an EMBL/GenBank/DDBJ whole genome shotgun (WGS) entry which is preliminary data.</text>
</comment>
<comment type="similarity">
    <text evidence="7">Belongs to the binding-protein-dependent transport system permease family.</text>
</comment>
<feature type="transmembrane region" description="Helical" evidence="7">
    <location>
        <begin position="66"/>
        <end position="88"/>
    </location>
</feature>
<keyword evidence="6 7" id="KW-0472">Membrane</keyword>
<dbReference type="InterPro" id="IPR035906">
    <property type="entry name" value="MetI-like_sf"/>
</dbReference>
<accession>A0ABY2Z0G9</accession>
<dbReference type="SUPFAM" id="SSF161098">
    <property type="entry name" value="MetI-like"/>
    <property type="match status" value="1"/>
</dbReference>
<evidence type="ECO:0000313" key="10">
    <source>
        <dbReference type="Proteomes" id="UP000316851"/>
    </source>
</evidence>
<dbReference type="InterPro" id="IPR000515">
    <property type="entry name" value="MetI-like"/>
</dbReference>
<keyword evidence="10" id="KW-1185">Reference proteome</keyword>
<reference evidence="9" key="1">
    <citation type="submission" date="2019-06" db="EMBL/GenBank/DDBJ databases">
        <title>Mycoplasma neophronis type strain whole genome sequence.</title>
        <authorList>
            <person name="Spergser J."/>
        </authorList>
    </citation>
    <scope>NUCLEOTIDE SEQUENCE [LARGE SCALE GENOMIC DNA]</scope>
    <source>
        <strain evidence="9">DSM 24097</strain>
    </source>
</reference>
<sequence>MKTYFWKKYRIKNPGLALSVLNNKTKFYKPLLMMLPSIITILLFTLIPFLLVLIKSFQMKMGFAQGVYTVGFGNYTRIFTSSVFGVALRNSLVYAILSIPISLGISLLISSAIVQLVKKWSRGFWQTVFFLPYVTSAIAVSMAFSVMFDQTDGLINKFLLNWKIIDTPIQFLSNTTPGNWNAFWIILIRGVWGSLAFQILILTTAMLSVNQDLYKAASIDGASTNKQFYRITLPSITKTISFLFTMGLIGGIKTFPLALFNNSASSAMQNQGATLILYIFNYTSQGRFDIAAAASVILFVIGLIFSKSVRKIASLIYIASVKTGEKNVINKIENKTLKRKPVFKI</sequence>
<feature type="transmembrane region" description="Helical" evidence="7">
    <location>
        <begin position="182"/>
        <end position="207"/>
    </location>
</feature>
<dbReference type="PANTHER" id="PTHR30193:SF37">
    <property type="entry name" value="INNER MEMBRANE ABC TRANSPORTER PERMEASE PROTEIN YCJO"/>
    <property type="match status" value="1"/>
</dbReference>
<evidence type="ECO:0000256" key="4">
    <source>
        <dbReference type="ARBA" id="ARBA00022692"/>
    </source>
</evidence>
<evidence type="ECO:0000256" key="5">
    <source>
        <dbReference type="ARBA" id="ARBA00022989"/>
    </source>
</evidence>
<feature type="transmembrane region" description="Helical" evidence="7">
    <location>
        <begin position="288"/>
        <end position="305"/>
    </location>
</feature>
<evidence type="ECO:0000259" key="8">
    <source>
        <dbReference type="PROSITE" id="PS50928"/>
    </source>
</evidence>
<evidence type="ECO:0000256" key="7">
    <source>
        <dbReference type="RuleBase" id="RU363032"/>
    </source>
</evidence>
<keyword evidence="4 7" id="KW-0812">Transmembrane</keyword>
<evidence type="ECO:0000313" key="9">
    <source>
        <dbReference type="EMBL" id="TPR54648.1"/>
    </source>
</evidence>
<feature type="transmembrane region" description="Helical" evidence="7">
    <location>
        <begin position="228"/>
        <end position="252"/>
    </location>
</feature>
<name>A0ABY2Z0G9_9BACT</name>
<gene>
    <name evidence="9" type="ORF">FJR74_00020</name>
</gene>
<dbReference type="PANTHER" id="PTHR30193">
    <property type="entry name" value="ABC TRANSPORTER PERMEASE PROTEIN"/>
    <property type="match status" value="1"/>
</dbReference>
<feature type="transmembrane region" description="Helical" evidence="7">
    <location>
        <begin position="31"/>
        <end position="54"/>
    </location>
</feature>
<dbReference type="EMBL" id="VHHP01000001">
    <property type="protein sequence ID" value="TPR54648.1"/>
    <property type="molecule type" value="Genomic_DNA"/>
</dbReference>
<dbReference type="CDD" id="cd06261">
    <property type="entry name" value="TM_PBP2"/>
    <property type="match status" value="1"/>
</dbReference>
<dbReference type="Proteomes" id="UP000316851">
    <property type="component" value="Unassembled WGS sequence"/>
</dbReference>
<keyword evidence="3" id="KW-1003">Cell membrane</keyword>
<comment type="subcellular location">
    <subcellularLocation>
        <location evidence="1 7">Cell membrane</location>
        <topology evidence="1 7">Multi-pass membrane protein</topology>
    </subcellularLocation>
</comment>
<evidence type="ECO:0000256" key="1">
    <source>
        <dbReference type="ARBA" id="ARBA00004651"/>
    </source>
</evidence>
<keyword evidence="2 7" id="KW-0813">Transport</keyword>
<keyword evidence="5 7" id="KW-1133">Transmembrane helix</keyword>
<organism evidence="9 10">
    <name type="scientific">Metamycoplasma neophronis</name>
    <dbReference type="NCBI Taxonomy" id="872983"/>
    <lineage>
        <taxon>Bacteria</taxon>
        <taxon>Bacillati</taxon>
        <taxon>Mycoplasmatota</taxon>
        <taxon>Mycoplasmoidales</taxon>
        <taxon>Metamycoplasmataceae</taxon>
        <taxon>Metamycoplasma</taxon>
    </lineage>
</organism>
<evidence type="ECO:0000256" key="2">
    <source>
        <dbReference type="ARBA" id="ARBA00022448"/>
    </source>
</evidence>
<dbReference type="PROSITE" id="PS50928">
    <property type="entry name" value="ABC_TM1"/>
    <property type="match status" value="1"/>
</dbReference>
<proteinExistence type="inferred from homology"/>
<feature type="transmembrane region" description="Helical" evidence="7">
    <location>
        <begin position="129"/>
        <end position="148"/>
    </location>
</feature>